<evidence type="ECO:0000313" key="2">
    <source>
        <dbReference type="Proteomes" id="UP000184694"/>
    </source>
</evidence>
<dbReference type="EMBL" id="FSRG01000006">
    <property type="protein sequence ID" value="SIO32495.1"/>
    <property type="molecule type" value="Genomic_DNA"/>
</dbReference>
<keyword evidence="2" id="KW-1185">Reference proteome</keyword>
<reference evidence="2" key="1">
    <citation type="submission" date="2016-11" db="EMBL/GenBank/DDBJ databases">
        <authorList>
            <person name="Varghese N."/>
            <person name="Submissions S."/>
        </authorList>
    </citation>
    <scope>NUCLEOTIDE SEQUENCE [LARGE SCALE GENOMIC DNA]</scope>
    <source>
        <strain evidence="2">DSM 17456</strain>
    </source>
</reference>
<dbReference type="AlphaFoldDB" id="A0A1N6IKH3"/>
<dbReference type="OrthoDB" id="5465322at2"/>
<dbReference type="Proteomes" id="UP000184694">
    <property type="component" value="Unassembled WGS sequence"/>
</dbReference>
<name>A0A1N6IKH3_9BACT</name>
<sequence>MTTLQITVLDPDTTQAQITARHLRTILKCEGLSASVQEVTCYLEISRRGLTDKTPVISVNGQNFQCKNLSTTILDQFVLWLSQKLNY</sequence>
<evidence type="ECO:0000313" key="1">
    <source>
        <dbReference type="EMBL" id="SIO32495.1"/>
    </source>
</evidence>
<proteinExistence type="predicted"/>
<gene>
    <name evidence="1" type="ORF">SAMN02745161_2832</name>
</gene>
<organism evidence="1 2">
    <name type="scientific">Halodesulfovibrio marinisediminis DSM 17456</name>
    <dbReference type="NCBI Taxonomy" id="1121457"/>
    <lineage>
        <taxon>Bacteria</taxon>
        <taxon>Pseudomonadati</taxon>
        <taxon>Thermodesulfobacteriota</taxon>
        <taxon>Desulfovibrionia</taxon>
        <taxon>Desulfovibrionales</taxon>
        <taxon>Desulfovibrionaceae</taxon>
        <taxon>Halodesulfovibrio</taxon>
    </lineage>
</organism>
<accession>A0A1N6IKH3</accession>
<dbReference type="STRING" id="1121457.SAMN02745161_2832"/>
<protein>
    <submittedName>
        <fullName evidence="1">Uncharacterized protein</fullName>
    </submittedName>
</protein>